<keyword evidence="3" id="KW-1185">Reference proteome</keyword>
<feature type="region of interest" description="Disordered" evidence="1">
    <location>
        <begin position="257"/>
        <end position="279"/>
    </location>
</feature>
<reference evidence="2" key="1">
    <citation type="submission" date="2023-07" db="EMBL/GenBank/DDBJ databases">
        <authorList>
            <consortium name="AG Swart"/>
            <person name="Singh M."/>
            <person name="Singh A."/>
            <person name="Seah K."/>
            <person name="Emmerich C."/>
        </authorList>
    </citation>
    <scope>NUCLEOTIDE SEQUENCE</scope>
    <source>
        <strain evidence="2">DP1</strain>
    </source>
</reference>
<name>A0AAD1Y0G7_EUPCR</name>
<evidence type="ECO:0000256" key="1">
    <source>
        <dbReference type="SAM" id="MobiDB-lite"/>
    </source>
</evidence>
<organism evidence="2 3">
    <name type="scientific">Euplotes crassus</name>
    <dbReference type="NCBI Taxonomy" id="5936"/>
    <lineage>
        <taxon>Eukaryota</taxon>
        <taxon>Sar</taxon>
        <taxon>Alveolata</taxon>
        <taxon>Ciliophora</taxon>
        <taxon>Intramacronucleata</taxon>
        <taxon>Spirotrichea</taxon>
        <taxon>Hypotrichia</taxon>
        <taxon>Euplotida</taxon>
        <taxon>Euplotidae</taxon>
        <taxon>Moneuplotes</taxon>
    </lineage>
</organism>
<gene>
    <name evidence="2" type="ORF">ECRASSUSDP1_LOCUS23503</name>
</gene>
<proteinExistence type="predicted"/>
<feature type="compositionally biased region" description="Basic residues" evidence="1">
    <location>
        <begin position="293"/>
        <end position="302"/>
    </location>
</feature>
<evidence type="ECO:0000313" key="2">
    <source>
        <dbReference type="EMBL" id="CAI2382036.1"/>
    </source>
</evidence>
<evidence type="ECO:0000313" key="3">
    <source>
        <dbReference type="Proteomes" id="UP001295684"/>
    </source>
</evidence>
<dbReference type="AlphaFoldDB" id="A0AAD1Y0G7"/>
<feature type="compositionally biased region" description="Basic and acidic residues" evidence="1">
    <location>
        <begin position="328"/>
        <end position="348"/>
    </location>
</feature>
<feature type="region of interest" description="Disordered" evidence="1">
    <location>
        <begin position="292"/>
        <end position="352"/>
    </location>
</feature>
<feature type="region of interest" description="Disordered" evidence="1">
    <location>
        <begin position="150"/>
        <end position="175"/>
    </location>
</feature>
<accession>A0AAD1Y0G7</accession>
<protein>
    <submittedName>
        <fullName evidence="2">Uncharacterized protein</fullName>
    </submittedName>
</protein>
<feature type="compositionally biased region" description="Basic and acidic residues" evidence="1">
    <location>
        <begin position="264"/>
        <end position="279"/>
    </location>
</feature>
<dbReference type="InterPro" id="IPR016024">
    <property type="entry name" value="ARM-type_fold"/>
</dbReference>
<comment type="caution">
    <text evidence="2">The sequence shown here is derived from an EMBL/GenBank/DDBJ whole genome shotgun (WGS) entry which is preliminary data.</text>
</comment>
<dbReference type="EMBL" id="CAMPGE010024177">
    <property type="protein sequence ID" value="CAI2382036.1"/>
    <property type="molecule type" value="Genomic_DNA"/>
</dbReference>
<feature type="compositionally biased region" description="Basic and acidic residues" evidence="1">
    <location>
        <begin position="163"/>
        <end position="175"/>
    </location>
</feature>
<sequence length="958" mass="110715">MDLPKCEIRNDCGDITYLIKSSPDSILDEDIFVCKKCAMSLYVQEKSIEIADAETILDCLNFSEHNIAKIDNFKESYNFEELWKKMLPDLEAFTIKSIELKDELETADIINDWKKMVDIQIQARLLLESILNSKLYKEYIRQTNYMNFRDQEAKKKPKKSLHKNTEKSKSTTKISEHIKVREQLQEENKLFQQSDLQTMHKDHIFSQNPTTIVEKDSQPASFHQEIEHEKKDIGQQQDIIQQVPGISSLENDKARLNNTNKTLNNDKSHLEKKYTKKSQDIKELQQELDSLNKKGKKKHHNITKLQEQTTPLEERKEDELQGILMKTHPKDSENNTGEEKISESEKAGLKNKVNETNSKSCIKEEIDPLEETISMKDTDLEGSKGEILNNVDSSATEKPSIKTFCTQPKKKKKGKQKYCRKGQACVNNKILPQTVPIQQNSSKTESNFKDLQTNSRLELVTAIKKRVTDILNNENTPEFSGTVVRGLCKLLKELRCTNQRRVFIKTIITCAIKEKKKDKEIMYACLLRKLSEEDNNGTQEPKPNSVLKSLPHKINFTEELLEEIRLLFIDILKQSTSDEETTNKQKEDIGKDSENVYLRSSLLKYLKLESELFKLNVFLPNLQVEILQTLIGNYTIELDFTENEFTIEAACLFLRDVGPKLDQTFAASAKDGDKEFLPLDCRWGYNEALDILYSYQVRQDLSPSLRNYIMMILDMRATGWGTGLPPQASSQDHLDRKKAKNLPSEFKCDHPYALRMLLMTVFMSWHESCICNKDFLGTFKNSPYGATILTIYLESVYYLRKEAYDCFVTFFYILYEQHIISDEDIESGLVSFFKRLPRFEAGLPHLSDPLSDLLYFIFISRGIGDFGTVLTKTEFDKIIISKEENKGIDIFFEIFASLLFKIHQFLGLDIMKTFYSKSNLETACKLLHPHIHYTHLFSDLSNQSIPSTIIELLDLPSS</sequence>
<dbReference type="SUPFAM" id="SSF48371">
    <property type="entry name" value="ARM repeat"/>
    <property type="match status" value="1"/>
</dbReference>
<dbReference type="Proteomes" id="UP001295684">
    <property type="component" value="Unassembled WGS sequence"/>
</dbReference>